<name>A0ABU7FZ24_9ACTN</name>
<evidence type="ECO:0000313" key="2">
    <source>
        <dbReference type="Proteomes" id="UP001333996"/>
    </source>
</evidence>
<dbReference type="RefSeq" id="WP_329512714.1">
    <property type="nucleotide sequence ID" value="NZ_JAYWVC010000367.1"/>
</dbReference>
<comment type="caution">
    <text evidence="1">The sequence shown here is derived from an EMBL/GenBank/DDBJ whole genome shotgun (WGS) entry which is preliminary data.</text>
</comment>
<proteinExistence type="predicted"/>
<dbReference type="Proteomes" id="UP001333996">
    <property type="component" value="Unassembled WGS sequence"/>
</dbReference>
<dbReference type="EMBL" id="JAYWVC010000367">
    <property type="protein sequence ID" value="MED7828369.1"/>
    <property type="molecule type" value="Genomic_DNA"/>
</dbReference>
<sequence>MDKKRMAAAARDVRPVIADLVSAGRSVSWVEDELCRRLGQVLAAQDAADDARRAAGAREILESYSPDQLAEALIDAVVLAASQTGAAAGELVERDGLGRLLCALARIVPYPAAETPQQAVEDLPDRAALLSAASAETSPTGSALWCRNVYGTRFAITAPFAGADGPDRWYLWDVDACGDRAYTVGAGYFADADQALASWREAVGLETSAEAVLEPVSDPRLAELLLPGPPDFFHPGGESEAQYAEFHRSRRLAQELRHTDFLDGIAGKSKAASAVRAQPVDKNTWIAEFAAWRAEQRPGADAVSVSYSVGDGDGPLTEAELYRELADSWCSSELPELSYGCSPHRIALRAAAIRDFYTDDFAAALLGLVPDVAAWLTERAGLAVWHRGRVLSYAEGASSLEVDLGFRADSDLAALHE</sequence>
<evidence type="ECO:0000313" key="1">
    <source>
        <dbReference type="EMBL" id="MED7828369.1"/>
    </source>
</evidence>
<gene>
    <name evidence="1" type="ORF">VXC91_42540</name>
</gene>
<protein>
    <submittedName>
        <fullName evidence="1">Uncharacterized protein</fullName>
    </submittedName>
</protein>
<organism evidence="1 2">
    <name type="scientific">Streptomyces chiangmaiensis</name>
    <dbReference type="NCBI Taxonomy" id="766497"/>
    <lineage>
        <taxon>Bacteria</taxon>
        <taxon>Bacillati</taxon>
        <taxon>Actinomycetota</taxon>
        <taxon>Actinomycetes</taxon>
        <taxon>Kitasatosporales</taxon>
        <taxon>Streptomycetaceae</taxon>
        <taxon>Streptomyces</taxon>
    </lineage>
</organism>
<accession>A0ABU7FZ24</accession>
<reference evidence="1" key="1">
    <citation type="submission" date="2024-01" db="EMBL/GenBank/DDBJ databases">
        <title>First draft genome sequence data of TA4-1, the type strain of Gram-positive actinobacterium Streptomyces chiangmaiensis.</title>
        <authorList>
            <person name="Yasawong M."/>
            <person name="Nantapong N."/>
        </authorList>
    </citation>
    <scope>NUCLEOTIDE SEQUENCE</scope>
    <source>
        <strain evidence="1">TA4-1</strain>
    </source>
</reference>
<keyword evidence="2" id="KW-1185">Reference proteome</keyword>